<dbReference type="InterPro" id="IPR000906">
    <property type="entry name" value="ZU5_dom"/>
</dbReference>
<protein>
    <recommendedName>
        <fullName evidence="2">ZU5 domain-containing protein</fullName>
    </recommendedName>
</protein>
<evidence type="ECO:0000256" key="1">
    <source>
        <dbReference type="SAM" id="MobiDB-lite"/>
    </source>
</evidence>
<dbReference type="AlphaFoldDB" id="A0A7K0EHT5"/>
<dbReference type="OrthoDB" id="770607at2"/>
<dbReference type="PROSITE" id="PS51257">
    <property type="entry name" value="PROKAR_LIPOPROTEIN"/>
    <property type="match status" value="1"/>
</dbReference>
<accession>A0A7K0EHT5</accession>
<sequence>MHSRSSGRGCVTTMKLTQYIIAGLAVISSLLACDPKPEVTPEKPGLPEQETGTGTTTEIGQPLGSLVSKTIGPEGGTITTADGKVQLVLPAGALSKATNITIQPITNTAPNGIGPAFRFSPDGLQFAKPATLTFAYTDEMVTANDVDMLKVAFQGENKVWQNVAGVSVDTQTKRISAPMAHFSDWSAYEIAYLESFVVYSGGRTQTEFVQYGETISLGIYEDLIIDDAVQKVADEKFGDIKDVKWSLAGAGEIKKSQSAKGIFYVAPKTGKDRIRVTISAEITFRKSPKKLILVHPIYVGNNYVEVNFDGNPTRVYSRVNLVSSNNQVWYIEAGDREDDYLSLAVFGNAAGKFPFGNALKTESGISSGYYNQGNYAYRTHFACVADLDRGIQIMDGSVVVDEYVKGKIARGTFSGTLMKDDPEQDCPSHKVSISGKFFLTPE</sequence>
<organism evidence="3 4">
    <name type="scientific">Larkinella terrae</name>
    <dbReference type="NCBI Taxonomy" id="2025311"/>
    <lineage>
        <taxon>Bacteria</taxon>
        <taxon>Pseudomonadati</taxon>
        <taxon>Bacteroidota</taxon>
        <taxon>Cytophagia</taxon>
        <taxon>Cytophagales</taxon>
        <taxon>Spirosomataceae</taxon>
        <taxon>Larkinella</taxon>
    </lineage>
</organism>
<evidence type="ECO:0000259" key="2">
    <source>
        <dbReference type="PROSITE" id="PS51145"/>
    </source>
</evidence>
<dbReference type="Gene3D" id="2.60.220.30">
    <property type="match status" value="1"/>
</dbReference>
<name>A0A7K0EHT5_9BACT</name>
<evidence type="ECO:0000313" key="3">
    <source>
        <dbReference type="EMBL" id="MRS61026.1"/>
    </source>
</evidence>
<gene>
    <name evidence="3" type="ORF">GJJ30_06935</name>
</gene>
<dbReference type="EMBL" id="WJXZ01000002">
    <property type="protein sequence ID" value="MRS61026.1"/>
    <property type="molecule type" value="Genomic_DNA"/>
</dbReference>
<keyword evidence="4" id="KW-1185">Reference proteome</keyword>
<evidence type="ECO:0000313" key="4">
    <source>
        <dbReference type="Proteomes" id="UP000441754"/>
    </source>
</evidence>
<reference evidence="3 4" key="1">
    <citation type="journal article" date="2018" name="Antonie Van Leeuwenhoek">
        <title>Larkinella terrae sp. nov., isolated from soil on Jeju Island, South Korea.</title>
        <authorList>
            <person name="Ten L.N."/>
            <person name="Jeon J."/>
            <person name="Park S.J."/>
            <person name="Park S."/>
            <person name="Lee S.Y."/>
            <person name="Kim M.K."/>
            <person name="Jung H.Y."/>
        </authorList>
    </citation>
    <scope>NUCLEOTIDE SEQUENCE [LARGE SCALE GENOMIC DNA]</scope>
    <source>
        <strain evidence="3 4">KCTC 52001</strain>
    </source>
</reference>
<proteinExistence type="predicted"/>
<dbReference type="Proteomes" id="UP000441754">
    <property type="component" value="Unassembled WGS sequence"/>
</dbReference>
<feature type="region of interest" description="Disordered" evidence="1">
    <location>
        <begin position="37"/>
        <end position="66"/>
    </location>
</feature>
<dbReference type="PROSITE" id="PS51145">
    <property type="entry name" value="ZU5"/>
    <property type="match status" value="1"/>
</dbReference>
<feature type="domain" description="ZU5" evidence="2">
    <location>
        <begin position="65"/>
        <end position="191"/>
    </location>
</feature>
<comment type="caution">
    <text evidence="3">The sequence shown here is derived from an EMBL/GenBank/DDBJ whole genome shotgun (WGS) entry which is preliminary data.</text>
</comment>